<dbReference type="FunFam" id="2.30.30.30:FF:000004">
    <property type="entry name" value="50S ribosomal protein L24"/>
    <property type="match status" value="1"/>
</dbReference>
<dbReference type="GO" id="GO:0003735">
    <property type="term" value="F:structural constituent of ribosome"/>
    <property type="evidence" value="ECO:0007669"/>
    <property type="project" value="InterPro"/>
</dbReference>
<evidence type="ECO:0000256" key="2">
    <source>
        <dbReference type="ARBA" id="ARBA00022730"/>
    </source>
</evidence>
<dbReference type="CDD" id="cd06089">
    <property type="entry name" value="KOW_RPL26"/>
    <property type="match status" value="1"/>
</dbReference>
<reference evidence="11" key="2">
    <citation type="submission" date="2020-09" db="EMBL/GenBank/DDBJ databases">
        <authorList>
            <person name="Sun Q."/>
            <person name="Kim S."/>
        </authorList>
    </citation>
    <scope>NUCLEOTIDE SEQUENCE</scope>
    <source>
        <strain evidence="11">KCTC 32513</strain>
    </source>
</reference>
<organism evidence="11 12">
    <name type="scientific">Algimonas arctica</name>
    <dbReference type="NCBI Taxonomy" id="1479486"/>
    <lineage>
        <taxon>Bacteria</taxon>
        <taxon>Pseudomonadati</taxon>
        <taxon>Pseudomonadota</taxon>
        <taxon>Alphaproteobacteria</taxon>
        <taxon>Maricaulales</taxon>
        <taxon>Robiginitomaculaceae</taxon>
        <taxon>Algimonas</taxon>
    </lineage>
</organism>
<evidence type="ECO:0000256" key="8">
    <source>
        <dbReference type="HAMAP-Rule" id="MF_01326"/>
    </source>
</evidence>
<proteinExistence type="inferred from homology"/>
<dbReference type="SUPFAM" id="SSF50104">
    <property type="entry name" value="Translation proteins SH3-like domain"/>
    <property type="match status" value="1"/>
</dbReference>
<dbReference type="InterPro" id="IPR005825">
    <property type="entry name" value="Ribosomal_uL24_CS"/>
</dbReference>
<reference evidence="11" key="1">
    <citation type="journal article" date="2014" name="Int. J. Syst. Evol. Microbiol.">
        <title>Complete genome sequence of Corynebacterium casei LMG S-19264T (=DSM 44701T), isolated from a smear-ripened cheese.</title>
        <authorList>
            <consortium name="US DOE Joint Genome Institute (JGI-PGF)"/>
            <person name="Walter F."/>
            <person name="Albersmeier A."/>
            <person name="Kalinowski J."/>
            <person name="Ruckert C."/>
        </authorList>
    </citation>
    <scope>NUCLEOTIDE SEQUENCE</scope>
    <source>
        <strain evidence="11">KCTC 32513</strain>
    </source>
</reference>
<protein>
    <recommendedName>
        <fullName evidence="6 8">Large ribosomal subunit protein uL24</fullName>
    </recommendedName>
</protein>
<dbReference type="SMART" id="SM00739">
    <property type="entry name" value="KOW"/>
    <property type="match status" value="1"/>
</dbReference>
<dbReference type="NCBIfam" id="TIGR01079">
    <property type="entry name" value="rplX_bact"/>
    <property type="match status" value="1"/>
</dbReference>
<evidence type="ECO:0000259" key="10">
    <source>
        <dbReference type="SMART" id="SM00739"/>
    </source>
</evidence>
<feature type="domain" description="KOW" evidence="10">
    <location>
        <begin position="4"/>
        <end position="31"/>
    </location>
</feature>
<dbReference type="InterPro" id="IPR008991">
    <property type="entry name" value="Translation_prot_SH3-like_sf"/>
</dbReference>
<evidence type="ECO:0000256" key="1">
    <source>
        <dbReference type="ARBA" id="ARBA00010618"/>
    </source>
</evidence>
<evidence type="ECO:0000256" key="6">
    <source>
        <dbReference type="ARBA" id="ARBA00035206"/>
    </source>
</evidence>
<comment type="similarity">
    <text evidence="1 8 9">Belongs to the universal ribosomal protein uL24 family.</text>
</comment>
<evidence type="ECO:0000256" key="7">
    <source>
        <dbReference type="ARBA" id="ARBA00058688"/>
    </source>
</evidence>
<dbReference type="InterPro" id="IPR003256">
    <property type="entry name" value="Ribosomal_uL24"/>
</dbReference>
<accession>A0A8J3CSD9</accession>
<name>A0A8J3CSD9_9PROT</name>
<dbReference type="GO" id="GO:1990904">
    <property type="term" value="C:ribonucleoprotein complex"/>
    <property type="evidence" value="ECO:0007669"/>
    <property type="project" value="UniProtKB-KW"/>
</dbReference>
<dbReference type="GO" id="GO:0006412">
    <property type="term" value="P:translation"/>
    <property type="evidence" value="ECO:0007669"/>
    <property type="project" value="UniProtKB-UniRule"/>
</dbReference>
<dbReference type="Proteomes" id="UP000634004">
    <property type="component" value="Unassembled WGS sequence"/>
</dbReference>
<evidence type="ECO:0000256" key="5">
    <source>
        <dbReference type="ARBA" id="ARBA00023274"/>
    </source>
</evidence>
<evidence type="ECO:0000256" key="3">
    <source>
        <dbReference type="ARBA" id="ARBA00022884"/>
    </source>
</evidence>
<keyword evidence="5 8" id="KW-0687">Ribonucleoprotein</keyword>
<dbReference type="PROSITE" id="PS01108">
    <property type="entry name" value="RIBOSOMAL_L24"/>
    <property type="match status" value="1"/>
</dbReference>
<dbReference type="Pfam" id="PF00467">
    <property type="entry name" value="KOW"/>
    <property type="match status" value="1"/>
</dbReference>
<comment type="function">
    <text evidence="7 8">One of the proteins that surrounds the polypeptide exit tunnel on the outside of the subunit.</text>
</comment>
<evidence type="ECO:0000256" key="4">
    <source>
        <dbReference type="ARBA" id="ARBA00022980"/>
    </source>
</evidence>
<gene>
    <name evidence="8 11" type="primary">rplX</name>
    <name evidence="11" type="ORF">GCM10009069_16710</name>
</gene>
<dbReference type="InterPro" id="IPR014722">
    <property type="entry name" value="Rib_uL2_dom2"/>
</dbReference>
<dbReference type="PANTHER" id="PTHR12903">
    <property type="entry name" value="MITOCHONDRIAL RIBOSOMAL PROTEIN L24"/>
    <property type="match status" value="1"/>
</dbReference>
<comment type="caution">
    <text evidence="11">The sequence shown here is derived from an EMBL/GenBank/DDBJ whole genome shotgun (WGS) entry which is preliminary data.</text>
</comment>
<dbReference type="HAMAP" id="MF_01326_B">
    <property type="entry name" value="Ribosomal_uL24_B"/>
    <property type="match status" value="1"/>
</dbReference>
<evidence type="ECO:0000256" key="9">
    <source>
        <dbReference type="RuleBase" id="RU003477"/>
    </source>
</evidence>
<keyword evidence="2 8" id="KW-0699">rRNA-binding</keyword>
<dbReference type="InterPro" id="IPR005824">
    <property type="entry name" value="KOW"/>
</dbReference>
<dbReference type="EMBL" id="BMZH01000006">
    <property type="protein sequence ID" value="GHA94438.1"/>
    <property type="molecule type" value="Genomic_DNA"/>
</dbReference>
<evidence type="ECO:0000313" key="12">
    <source>
        <dbReference type="Proteomes" id="UP000634004"/>
    </source>
</evidence>
<evidence type="ECO:0000313" key="11">
    <source>
        <dbReference type="EMBL" id="GHA94438.1"/>
    </source>
</evidence>
<dbReference type="GO" id="GO:0005840">
    <property type="term" value="C:ribosome"/>
    <property type="evidence" value="ECO:0007669"/>
    <property type="project" value="UniProtKB-KW"/>
</dbReference>
<keyword evidence="4 8" id="KW-0689">Ribosomal protein</keyword>
<keyword evidence="12" id="KW-1185">Reference proteome</keyword>
<comment type="subunit">
    <text evidence="8">Part of the 50S ribosomal subunit.</text>
</comment>
<comment type="function">
    <text evidence="8">One of two assembly initiator proteins, it binds directly to the 5'-end of the 23S rRNA, where it nucleates assembly of the 50S subunit.</text>
</comment>
<dbReference type="GO" id="GO:0019843">
    <property type="term" value="F:rRNA binding"/>
    <property type="evidence" value="ECO:0007669"/>
    <property type="project" value="UniProtKB-UniRule"/>
</dbReference>
<keyword evidence="3 8" id="KW-0694">RNA-binding</keyword>
<dbReference type="InterPro" id="IPR041988">
    <property type="entry name" value="Ribosomal_uL24_KOW"/>
</dbReference>
<dbReference type="Pfam" id="PF17136">
    <property type="entry name" value="ribosomal_L24"/>
    <property type="match status" value="1"/>
</dbReference>
<dbReference type="Gene3D" id="2.30.30.30">
    <property type="match status" value="1"/>
</dbReference>
<dbReference type="AlphaFoldDB" id="A0A8J3CSD9"/>
<dbReference type="RefSeq" id="WP_189497360.1">
    <property type="nucleotide sequence ID" value="NZ_BMZH01000006.1"/>
</dbReference>
<dbReference type="InterPro" id="IPR057264">
    <property type="entry name" value="Ribosomal_uL24_C"/>
</dbReference>
<sequence length="106" mass="11589">MAAKIKKGDYVVVIAGADKGKKGNVLRVIPKEDRVVVEGVRVVKRHVRASQTDPEGGIKQFEAPIHISNVAHIDPRDDVPTRVGFKTLKDGKKVRVARKSGEVIDV</sequence>